<organism evidence="1 2">
    <name type="scientific">Penicillium digitatum (strain PHI26 / CECT 20796)</name>
    <name type="common">Green mold</name>
    <dbReference type="NCBI Taxonomy" id="1170229"/>
    <lineage>
        <taxon>Eukaryota</taxon>
        <taxon>Fungi</taxon>
        <taxon>Dikarya</taxon>
        <taxon>Ascomycota</taxon>
        <taxon>Pezizomycotina</taxon>
        <taxon>Eurotiomycetes</taxon>
        <taxon>Eurotiomycetidae</taxon>
        <taxon>Eurotiales</taxon>
        <taxon>Aspergillaceae</taxon>
        <taxon>Penicillium</taxon>
    </lineage>
</organism>
<dbReference type="InterPro" id="IPR053178">
    <property type="entry name" value="Osmoadaptation_assoc"/>
</dbReference>
<reference evidence="2" key="1">
    <citation type="journal article" date="2012" name="BMC Genomics">
        <title>Genome sequence of the necrotrophic fungus Penicillium digitatum, the main postharvest pathogen of citrus.</title>
        <authorList>
            <person name="Marcet-Houben M."/>
            <person name="Ballester A.-R."/>
            <person name="de la Fuente B."/>
            <person name="Harries E."/>
            <person name="Marcos J.F."/>
            <person name="Gonzalez-Candelas L."/>
            <person name="Gabaldon T."/>
        </authorList>
    </citation>
    <scope>NUCLEOTIDE SEQUENCE [LARGE SCALE GENOMIC DNA]</scope>
    <source>
        <strain evidence="2">PHI26 / CECT 20796</strain>
    </source>
</reference>
<dbReference type="Proteomes" id="UP000009882">
    <property type="component" value="Unassembled WGS sequence"/>
</dbReference>
<sequence>MEQPWAGTPKTSHDQVIDCLAQAPVILESIRSLPLLSITQQVDLLQYLICKCWRIDKQLDLTYDQIRSQDLYWRVPSSQAPTLFPVVFCFRNAQIAATLTLLWATRTLLWSGLCNIYQHLESIPGPVAGYEGSVRGSRCGEYLSVAHQVCQSVEYFLRDDMLLAGPLSVSPALGIVLDSLRNRPGHGPEIAWIQSALEVVRRKGLRVLQDFKL</sequence>
<comment type="caution">
    <text evidence="1">The sequence shown here is derived from an EMBL/GenBank/DDBJ whole genome shotgun (WGS) entry which is preliminary data.</text>
</comment>
<evidence type="ECO:0000313" key="1">
    <source>
        <dbReference type="EMBL" id="EKV17055.1"/>
    </source>
</evidence>
<dbReference type="InParanoid" id="K9G503"/>
<dbReference type="PANTHER" id="PTHR38111:SF11">
    <property type="entry name" value="TRANSCRIPTION FACTOR DOMAIN-CONTAINING PROTEIN-RELATED"/>
    <property type="match status" value="1"/>
</dbReference>
<dbReference type="STRING" id="1170229.K9G503"/>
<name>K9G503_PEND2</name>
<evidence type="ECO:0008006" key="3">
    <source>
        <dbReference type="Google" id="ProtNLM"/>
    </source>
</evidence>
<dbReference type="EMBL" id="AKCT01000081">
    <property type="protein sequence ID" value="EKV17055.1"/>
    <property type="molecule type" value="Genomic_DNA"/>
</dbReference>
<keyword evidence="2" id="KW-1185">Reference proteome</keyword>
<dbReference type="AlphaFoldDB" id="K9G503"/>
<dbReference type="PANTHER" id="PTHR38111">
    <property type="entry name" value="ZN(2)-C6 FUNGAL-TYPE DOMAIN-CONTAINING PROTEIN-RELATED"/>
    <property type="match status" value="1"/>
</dbReference>
<dbReference type="eggNOG" id="ENOG502SQ1T">
    <property type="taxonomic scope" value="Eukaryota"/>
</dbReference>
<protein>
    <recommendedName>
        <fullName evidence="3">C6 transcription factor</fullName>
    </recommendedName>
</protein>
<dbReference type="HOGENOM" id="CLU_1294798_0_0_1"/>
<accession>K9G503</accession>
<gene>
    <name evidence="1" type="ORF">PDIG_17050</name>
</gene>
<proteinExistence type="predicted"/>
<dbReference type="OrthoDB" id="4491390at2759"/>
<evidence type="ECO:0000313" key="2">
    <source>
        <dbReference type="Proteomes" id="UP000009882"/>
    </source>
</evidence>